<keyword evidence="1" id="KW-0548">Nucleotidyltransferase</keyword>
<organism evidence="1 2">
    <name type="scientific">Gossypium australe</name>
    <dbReference type="NCBI Taxonomy" id="47621"/>
    <lineage>
        <taxon>Eukaryota</taxon>
        <taxon>Viridiplantae</taxon>
        <taxon>Streptophyta</taxon>
        <taxon>Embryophyta</taxon>
        <taxon>Tracheophyta</taxon>
        <taxon>Spermatophyta</taxon>
        <taxon>Magnoliopsida</taxon>
        <taxon>eudicotyledons</taxon>
        <taxon>Gunneridae</taxon>
        <taxon>Pentapetalae</taxon>
        <taxon>rosids</taxon>
        <taxon>malvids</taxon>
        <taxon>Malvales</taxon>
        <taxon>Malvaceae</taxon>
        <taxon>Malvoideae</taxon>
        <taxon>Gossypium</taxon>
    </lineage>
</organism>
<gene>
    <name evidence="1" type="ORF">EPI10_033158</name>
</gene>
<protein>
    <submittedName>
        <fullName evidence="1">Reverse transcriptase</fullName>
    </submittedName>
</protein>
<dbReference type="PANTHER" id="PTHR33710">
    <property type="entry name" value="BNAC02G09200D PROTEIN"/>
    <property type="match status" value="1"/>
</dbReference>
<proteinExistence type="predicted"/>
<reference evidence="2" key="1">
    <citation type="journal article" date="2019" name="Plant Biotechnol. J.">
        <title>Genome sequencing of the Australian wild diploid species Gossypium australe highlights disease resistance and delayed gland morphogenesis.</title>
        <authorList>
            <person name="Cai Y."/>
            <person name="Cai X."/>
            <person name="Wang Q."/>
            <person name="Wang P."/>
            <person name="Zhang Y."/>
            <person name="Cai C."/>
            <person name="Xu Y."/>
            <person name="Wang K."/>
            <person name="Zhou Z."/>
            <person name="Wang C."/>
            <person name="Geng S."/>
            <person name="Li B."/>
            <person name="Dong Q."/>
            <person name="Hou Y."/>
            <person name="Wang H."/>
            <person name="Ai P."/>
            <person name="Liu Z."/>
            <person name="Yi F."/>
            <person name="Sun M."/>
            <person name="An G."/>
            <person name="Cheng J."/>
            <person name="Zhang Y."/>
            <person name="Shi Q."/>
            <person name="Xie Y."/>
            <person name="Shi X."/>
            <person name="Chang Y."/>
            <person name="Huang F."/>
            <person name="Chen Y."/>
            <person name="Hong S."/>
            <person name="Mi L."/>
            <person name="Sun Q."/>
            <person name="Zhang L."/>
            <person name="Zhou B."/>
            <person name="Peng R."/>
            <person name="Zhang X."/>
            <person name="Liu F."/>
        </authorList>
    </citation>
    <scope>NUCLEOTIDE SEQUENCE [LARGE SCALE GENOMIC DNA]</scope>
    <source>
        <strain evidence="2">cv. PA1801</strain>
    </source>
</reference>
<accession>A0A5B6X9F4</accession>
<keyword evidence="1" id="KW-0695">RNA-directed DNA polymerase</keyword>
<keyword evidence="2" id="KW-1185">Reference proteome</keyword>
<dbReference type="GO" id="GO:0003964">
    <property type="term" value="F:RNA-directed DNA polymerase activity"/>
    <property type="evidence" value="ECO:0007669"/>
    <property type="project" value="UniProtKB-KW"/>
</dbReference>
<dbReference type="EMBL" id="SMMG02000001">
    <property type="protein sequence ID" value="KAA3489557.1"/>
    <property type="molecule type" value="Genomic_DNA"/>
</dbReference>
<sequence length="271" mass="32510">MALGVKIAEMGWDLSLRAQSQRALAMKSVWLREEGEGNLGGNPKDSQIKGNNLWAIENKSGLLIQFWDSIMYGFEKNGRLPRDERRMENFRNVLANCQLMDVGFSRNWFTWERGNLPETNIRERLDRGVANDEWMTMFLEVTIQHLIHSFSYHCPLLINTRMVEKWLNNRVFKFEAWWIMEGSFGEEVKNIWETSFENLLQKLDNLKEGLKRWARRSRINKRRRKEFLTARLLELKRAERDYINLVEMIDAKIQLNFEIEKDERYWNKELE</sequence>
<dbReference type="OrthoDB" id="1750221at2759"/>
<dbReference type="PANTHER" id="PTHR33710:SF62">
    <property type="entry name" value="DUF4283 DOMAIN PROTEIN"/>
    <property type="match status" value="1"/>
</dbReference>
<dbReference type="InterPro" id="IPR036691">
    <property type="entry name" value="Endo/exonu/phosph_ase_sf"/>
</dbReference>
<dbReference type="AlphaFoldDB" id="A0A5B6X9F4"/>
<comment type="caution">
    <text evidence="1">The sequence shown here is derived from an EMBL/GenBank/DDBJ whole genome shotgun (WGS) entry which is preliminary data.</text>
</comment>
<name>A0A5B6X9F4_9ROSI</name>
<keyword evidence="1" id="KW-0808">Transferase</keyword>
<evidence type="ECO:0000313" key="1">
    <source>
        <dbReference type="EMBL" id="KAA3489557.1"/>
    </source>
</evidence>
<dbReference type="Proteomes" id="UP000325315">
    <property type="component" value="Unassembled WGS sequence"/>
</dbReference>
<dbReference type="SUPFAM" id="SSF56219">
    <property type="entry name" value="DNase I-like"/>
    <property type="match status" value="1"/>
</dbReference>
<dbReference type="Gene3D" id="3.60.10.10">
    <property type="entry name" value="Endonuclease/exonuclease/phosphatase"/>
    <property type="match status" value="1"/>
</dbReference>
<evidence type="ECO:0000313" key="2">
    <source>
        <dbReference type="Proteomes" id="UP000325315"/>
    </source>
</evidence>